<dbReference type="InterPro" id="IPR038109">
    <property type="entry name" value="DNA_bind_recomb_sf"/>
</dbReference>
<dbReference type="InterPro" id="IPR006119">
    <property type="entry name" value="Resolv_N"/>
</dbReference>
<gene>
    <name evidence="3" type="ORF">ACFSCX_10265</name>
</gene>
<dbReference type="SMART" id="SM00857">
    <property type="entry name" value="Resolvase"/>
    <property type="match status" value="1"/>
</dbReference>
<dbReference type="Pfam" id="PF07508">
    <property type="entry name" value="Recombinase"/>
    <property type="match status" value="1"/>
</dbReference>
<dbReference type="PANTHER" id="PTHR30461:SF23">
    <property type="entry name" value="DNA RECOMBINASE-RELATED"/>
    <property type="match status" value="1"/>
</dbReference>
<dbReference type="PANTHER" id="PTHR30461">
    <property type="entry name" value="DNA-INVERTASE FROM LAMBDOID PROPHAGE"/>
    <property type="match status" value="1"/>
</dbReference>
<keyword evidence="1" id="KW-0175">Coiled coil</keyword>
<dbReference type="EMBL" id="JBHUEM010000014">
    <property type="protein sequence ID" value="MFD1736946.1"/>
    <property type="molecule type" value="Genomic_DNA"/>
</dbReference>
<dbReference type="CDD" id="cd00338">
    <property type="entry name" value="Ser_Recombinase"/>
    <property type="match status" value="1"/>
</dbReference>
<dbReference type="InterPro" id="IPR036162">
    <property type="entry name" value="Resolvase-like_N_sf"/>
</dbReference>
<evidence type="ECO:0000313" key="4">
    <source>
        <dbReference type="Proteomes" id="UP001597214"/>
    </source>
</evidence>
<organism evidence="3 4">
    <name type="scientific">Bacillus salitolerans</name>
    <dbReference type="NCBI Taxonomy" id="1437434"/>
    <lineage>
        <taxon>Bacteria</taxon>
        <taxon>Bacillati</taxon>
        <taxon>Bacillota</taxon>
        <taxon>Bacilli</taxon>
        <taxon>Bacillales</taxon>
        <taxon>Bacillaceae</taxon>
        <taxon>Bacillus</taxon>
    </lineage>
</organism>
<protein>
    <submittedName>
        <fullName evidence="3">Recombinase family protein</fullName>
    </submittedName>
</protein>
<dbReference type="Proteomes" id="UP001597214">
    <property type="component" value="Unassembled WGS sequence"/>
</dbReference>
<dbReference type="SUPFAM" id="SSF53041">
    <property type="entry name" value="Resolvase-like"/>
    <property type="match status" value="1"/>
</dbReference>
<dbReference type="PROSITE" id="PS51737">
    <property type="entry name" value="RECOMBINASE_DNA_BIND"/>
    <property type="match status" value="1"/>
</dbReference>
<dbReference type="Pfam" id="PF00239">
    <property type="entry name" value="Resolvase"/>
    <property type="match status" value="1"/>
</dbReference>
<accession>A0ABW4LR40</accession>
<name>A0ABW4LR40_9BACI</name>
<feature type="coiled-coil region" evidence="1">
    <location>
        <begin position="356"/>
        <end position="383"/>
    </location>
</feature>
<dbReference type="Gene3D" id="3.90.1750.20">
    <property type="entry name" value="Putative Large Serine Recombinase, Chain B, Domain 2"/>
    <property type="match status" value="1"/>
</dbReference>
<reference evidence="4" key="1">
    <citation type="journal article" date="2019" name="Int. J. Syst. Evol. Microbiol.">
        <title>The Global Catalogue of Microorganisms (GCM) 10K type strain sequencing project: providing services to taxonomists for standard genome sequencing and annotation.</title>
        <authorList>
            <consortium name="The Broad Institute Genomics Platform"/>
            <consortium name="The Broad Institute Genome Sequencing Center for Infectious Disease"/>
            <person name="Wu L."/>
            <person name="Ma J."/>
        </authorList>
    </citation>
    <scope>NUCLEOTIDE SEQUENCE [LARGE SCALE GENOMIC DNA]</scope>
    <source>
        <strain evidence="4">CCUG 49339</strain>
    </source>
</reference>
<dbReference type="RefSeq" id="WP_377928136.1">
    <property type="nucleotide sequence ID" value="NZ_JBHUEM010000014.1"/>
</dbReference>
<evidence type="ECO:0000256" key="1">
    <source>
        <dbReference type="SAM" id="Coils"/>
    </source>
</evidence>
<proteinExistence type="predicted"/>
<evidence type="ECO:0000259" key="2">
    <source>
        <dbReference type="PROSITE" id="PS51737"/>
    </source>
</evidence>
<dbReference type="InterPro" id="IPR011109">
    <property type="entry name" value="DNA_bind_recombinase_dom"/>
</dbReference>
<feature type="domain" description="Recombinase" evidence="2">
    <location>
        <begin position="164"/>
        <end position="284"/>
    </location>
</feature>
<comment type="caution">
    <text evidence="3">The sequence shown here is derived from an EMBL/GenBank/DDBJ whole genome shotgun (WGS) entry which is preliminary data.</text>
</comment>
<sequence>MKEKVIGYARKSIYVRGYESEREGVQYQLTRIQEYAEENEFELIEFFSDIGYSGVLKSRPELNRMLSLIKNNEEKVKALILYSQDRLVRDLSTSIELMLEIMDYVDEIIFAVENERKTGIKFIESFLVKAAQYAEERRLLKARLQWGRNVKVTESNLYRSTYKPLGYLQKKKHDLVLATSTNSTDLKLNNDFTIIQYIFLSYLSRMNLRQIASKLNEYFGLTKRGKHWDHTAVREILKNPVYAGMLSGIFDEEGLIGPVKSIEPLISLPLYHYIQLKLEAEKPGNKPKRSNMFPEISLCLKCFKPLDYMNNQFQCVECQASISIDTYIELIRQEFTHLLNGQQLKRNYRQLLNEKQKQMSIQLYRLQEKLQTLKDREEEVLVEFRDSKEKQDRLLELNLIQQKEVQKDLKLGVAFYQSLFGPYASMSIKDLSPTEPVIVMPYCVLVDFQEATLYVKYHESIFEEVKNNDPFSLQILTKENHVWENIK</sequence>
<keyword evidence="4" id="KW-1185">Reference proteome</keyword>
<evidence type="ECO:0000313" key="3">
    <source>
        <dbReference type="EMBL" id="MFD1736946.1"/>
    </source>
</evidence>
<dbReference type="Gene3D" id="3.40.50.1390">
    <property type="entry name" value="Resolvase, N-terminal catalytic domain"/>
    <property type="match status" value="1"/>
</dbReference>
<dbReference type="InterPro" id="IPR050639">
    <property type="entry name" value="SSR_resolvase"/>
</dbReference>